<dbReference type="UniPathway" id="UPA00378"/>
<evidence type="ECO:0000256" key="16">
    <source>
        <dbReference type="ARBA" id="ARBA00023180"/>
    </source>
</evidence>
<feature type="disulfide bond" evidence="25">
    <location>
        <begin position="363"/>
        <end position="394"/>
    </location>
</feature>
<feature type="binding site" evidence="24">
    <location>
        <position position="292"/>
    </location>
    <ligand>
        <name>Mn(2+)</name>
        <dbReference type="ChEBI" id="CHEBI:29035"/>
    </ligand>
</feature>
<dbReference type="GO" id="GO:0006487">
    <property type="term" value="P:protein N-linked glycosylation"/>
    <property type="evidence" value="ECO:0007669"/>
    <property type="project" value="TreeGrafter"/>
</dbReference>
<dbReference type="InterPro" id="IPR029044">
    <property type="entry name" value="Nucleotide-diphossugar_trans"/>
</dbReference>
<dbReference type="InterPro" id="IPR007754">
    <property type="entry name" value="GlcNAc_II"/>
</dbReference>
<comment type="cofactor">
    <cofactor evidence="1 24">
        <name>Mn(2+)</name>
        <dbReference type="ChEBI" id="CHEBI:29035"/>
    </cofactor>
</comment>
<feature type="binding site" evidence="23">
    <location>
        <begin position="154"/>
        <end position="158"/>
    </location>
    <ligand>
        <name>substrate</name>
    </ligand>
</feature>
<evidence type="ECO:0000256" key="8">
    <source>
        <dbReference type="ARBA" id="ARBA00022679"/>
    </source>
</evidence>
<evidence type="ECO:0000256" key="2">
    <source>
        <dbReference type="ARBA" id="ARBA00004323"/>
    </source>
</evidence>
<feature type="transmembrane region" description="Helical" evidence="26">
    <location>
        <begin position="12"/>
        <end position="42"/>
    </location>
</feature>
<feature type="disulfide bond" evidence="25">
    <location>
        <begin position="227"/>
        <end position="241"/>
    </location>
</feature>
<keyword evidence="13" id="KW-0333">Golgi apparatus</keyword>
<organism evidence="27">
    <name type="scientific">Schistosoma japonicum</name>
    <name type="common">Blood fluke</name>
    <dbReference type="NCBI Taxonomy" id="6182"/>
    <lineage>
        <taxon>Eukaryota</taxon>
        <taxon>Metazoa</taxon>
        <taxon>Spiralia</taxon>
        <taxon>Lophotrochozoa</taxon>
        <taxon>Platyhelminthes</taxon>
        <taxon>Trematoda</taxon>
        <taxon>Digenea</taxon>
        <taxon>Strigeidida</taxon>
        <taxon>Schistosomatoidea</taxon>
        <taxon>Schistosomatidae</taxon>
        <taxon>Schistosoma</taxon>
    </lineage>
</organism>
<dbReference type="PANTHER" id="PTHR12871">
    <property type="entry name" value="BETA-1,2-N-ACETYLGLUCOSAMINYLTRANSFERASE II"/>
    <property type="match status" value="1"/>
</dbReference>
<evidence type="ECO:0000256" key="26">
    <source>
        <dbReference type="SAM" id="Phobius"/>
    </source>
</evidence>
<dbReference type="GO" id="GO:0046872">
    <property type="term" value="F:metal ion binding"/>
    <property type="evidence" value="ECO:0007669"/>
    <property type="project" value="UniProtKB-KW"/>
</dbReference>
<evidence type="ECO:0000256" key="22">
    <source>
        <dbReference type="ARBA" id="ARBA00093257"/>
    </source>
</evidence>
<comment type="pathway">
    <text evidence="3">Protein modification; protein glycosylation.</text>
</comment>
<evidence type="ECO:0000256" key="11">
    <source>
        <dbReference type="ARBA" id="ARBA00022968"/>
    </source>
</evidence>
<keyword evidence="16" id="KW-0325">Glycoprotein</keyword>
<feature type="binding site" evidence="24">
    <location>
        <position position="412"/>
    </location>
    <ligand>
        <name>Mn(2+)</name>
        <dbReference type="ChEBI" id="CHEBI:29035"/>
    </ligand>
</feature>
<protein>
    <recommendedName>
        <fullName evidence="6">Alpha-1,6-mannosyl-glycoprotein 2-beta-N-acetylglucosaminyltransferase</fullName>
        <ecNumber evidence="5">2.4.1.143</ecNumber>
    </recommendedName>
    <alternativeName>
        <fullName evidence="21">Beta-1,2-N-acetylglucosaminyltransferase II</fullName>
    </alternativeName>
    <alternativeName>
        <fullName evidence="20">GlcNAc-T II</fullName>
    </alternativeName>
    <alternativeName>
        <fullName evidence="19">Mannoside acetylglucosaminyltransferase 2</fullName>
    </alternativeName>
    <alternativeName>
        <fullName evidence="18">N-glycosyl-oligosaccharide-glycoprotein N-acetylglucosaminyltransferase II</fullName>
    </alternativeName>
</protein>
<keyword evidence="9 26" id="KW-0812">Transmembrane</keyword>
<dbReference type="GO" id="GO:0009312">
    <property type="term" value="P:oligosaccharide biosynthetic process"/>
    <property type="evidence" value="ECO:0007669"/>
    <property type="project" value="InterPro"/>
</dbReference>
<evidence type="ECO:0000256" key="10">
    <source>
        <dbReference type="ARBA" id="ARBA00022723"/>
    </source>
</evidence>
<evidence type="ECO:0000256" key="23">
    <source>
        <dbReference type="PIRSR" id="PIRSR607754-1"/>
    </source>
</evidence>
<evidence type="ECO:0000256" key="14">
    <source>
        <dbReference type="ARBA" id="ARBA00023136"/>
    </source>
</evidence>
<evidence type="ECO:0000256" key="21">
    <source>
        <dbReference type="ARBA" id="ARBA00032915"/>
    </source>
</evidence>
<dbReference type="Gene3D" id="3.90.550.10">
    <property type="entry name" value="Spore Coat Polysaccharide Biosynthesis Protein SpsA, Chain A"/>
    <property type="match status" value="1"/>
</dbReference>
<keyword evidence="11" id="KW-0735">Signal-anchor</keyword>
<evidence type="ECO:0000256" key="6">
    <source>
        <dbReference type="ARBA" id="ARBA00014817"/>
    </source>
</evidence>
<evidence type="ECO:0000256" key="1">
    <source>
        <dbReference type="ARBA" id="ARBA00001936"/>
    </source>
</evidence>
<name>C1LG39_SCHJA</name>
<dbReference type="EMBL" id="FN317938">
    <property type="protein sequence ID" value="CAX73667.1"/>
    <property type="molecule type" value="mRNA"/>
</dbReference>
<feature type="disulfide bond" evidence="25">
    <location>
        <begin position="376"/>
        <end position="480"/>
    </location>
</feature>
<keyword evidence="10 24" id="KW-0479">Metal-binding</keyword>
<evidence type="ECO:0000256" key="24">
    <source>
        <dbReference type="PIRSR" id="PIRSR607754-2"/>
    </source>
</evidence>
<evidence type="ECO:0000256" key="25">
    <source>
        <dbReference type="PIRSR" id="PIRSR607754-3"/>
    </source>
</evidence>
<evidence type="ECO:0000256" key="5">
    <source>
        <dbReference type="ARBA" id="ARBA00012613"/>
    </source>
</evidence>
<evidence type="ECO:0000256" key="18">
    <source>
        <dbReference type="ARBA" id="ARBA00029663"/>
    </source>
</evidence>
<keyword evidence="14 26" id="KW-0472">Membrane</keyword>
<feature type="binding site" evidence="23">
    <location>
        <position position="185"/>
    </location>
    <ligand>
        <name>substrate</name>
    </ligand>
</feature>
<feature type="disulfide bond" evidence="25">
    <location>
        <begin position="416"/>
        <end position="426"/>
    </location>
</feature>
<feature type="binding site" evidence="23">
    <location>
        <begin position="260"/>
        <end position="264"/>
    </location>
    <ligand>
        <name>substrate</name>
    </ligand>
</feature>
<keyword evidence="15 25" id="KW-1015">Disulfide bond</keyword>
<evidence type="ECO:0000256" key="15">
    <source>
        <dbReference type="ARBA" id="ARBA00023157"/>
    </source>
</evidence>
<reference evidence="27" key="1">
    <citation type="journal article" date="2009" name="Nature">
        <title>The Schistosoma japonicum genome reveals features of host-parasite interplay.</title>
        <authorList>
            <person name="Liu F."/>
            <person name="Zhou Y."/>
            <person name="Wang Z.Q."/>
            <person name="Lu G."/>
            <person name="Zheng H."/>
            <person name="Brindley P.J."/>
            <person name="McManus D.P."/>
            <person name="Blair D."/>
            <person name="Zhang Q.H."/>
            <person name="Zhong Y."/>
            <person name="Wang S."/>
            <person name="Han Z.G."/>
            <person name="Chen Z."/>
        </authorList>
    </citation>
    <scope>NUCLEOTIDE SEQUENCE</scope>
    <source>
        <strain evidence="27">Anhui</strain>
    </source>
</reference>
<evidence type="ECO:0000256" key="4">
    <source>
        <dbReference type="ARBA" id="ARBA00011011"/>
    </source>
</evidence>
<keyword evidence="7" id="KW-0328">Glycosyltransferase</keyword>
<evidence type="ECO:0000256" key="3">
    <source>
        <dbReference type="ARBA" id="ARBA00004922"/>
    </source>
</evidence>
<evidence type="ECO:0000256" key="17">
    <source>
        <dbReference type="ARBA" id="ARBA00023211"/>
    </source>
</evidence>
<keyword evidence="12 26" id="KW-1133">Transmembrane helix</keyword>
<keyword evidence="17 24" id="KW-0464">Manganese</keyword>
<comment type="subcellular location">
    <subcellularLocation>
        <location evidence="2">Golgi apparatus membrane</location>
        <topology evidence="2">Single-pass type II membrane protein</topology>
    </subcellularLocation>
</comment>
<evidence type="ECO:0000256" key="20">
    <source>
        <dbReference type="ARBA" id="ARBA00032552"/>
    </source>
</evidence>
<evidence type="ECO:0000313" key="27">
    <source>
        <dbReference type="EMBL" id="CAX73667.1"/>
    </source>
</evidence>
<reference evidence="27" key="2">
    <citation type="submission" date="2009-03" db="EMBL/GenBank/DDBJ databases">
        <authorList>
            <person name="Gang L."/>
        </authorList>
    </citation>
    <scope>NUCLEOTIDE SEQUENCE</scope>
    <source>
        <strain evidence="27">Anhui</strain>
    </source>
</reference>
<evidence type="ECO:0000256" key="13">
    <source>
        <dbReference type="ARBA" id="ARBA00023034"/>
    </source>
</evidence>
<dbReference type="PANTHER" id="PTHR12871:SF0">
    <property type="entry name" value="ALPHA-1,6-MANNOSYL-GLYCOPROTEIN 2-BETA-N-ACETYLGLUCOSAMINYLTRANSFERASE"/>
    <property type="match status" value="1"/>
</dbReference>
<dbReference type="AlphaFoldDB" id="C1LG39"/>
<evidence type="ECO:0000256" key="9">
    <source>
        <dbReference type="ARBA" id="ARBA00022692"/>
    </source>
</evidence>
<dbReference type="GO" id="GO:0005795">
    <property type="term" value="C:Golgi stack"/>
    <property type="evidence" value="ECO:0007669"/>
    <property type="project" value="InterPro"/>
</dbReference>
<evidence type="ECO:0000256" key="7">
    <source>
        <dbReference type="ARBA" id="ARBA00022676"/>
    </source>
</evidence>
<evidence type="ECO:0000256" key="12">
    <source>
        <dbReference type="ARBA" id="ARBA00022989"/>
    </source>
</evidence>
<sequence>MRIKIRSLSTPIFLLNLSFICFRILTLSLSLLLILLVVNLLFTNFWWFPESSTHERSNVLWLWKDTVLSYVTSSWLQSVRLQHPKNVAFDLKTAPPNSGPFSKLLPLSLISNLRQYISNINRLQFVQNEDLYGQLPTRDNFTFITSPEHVIIVQVHNRSLELSLLIESLRRTSGIEKALVIFSHDVYSDELNNLIGSIRFTRTAQIFYPHSIQIFPNSFPGTDPRDCHSRINPAKASDTGCLNSDWPDTYQHYRESNFTQIKHHWLWKIEFVINHFYPTKYYKGYFILLEEDHFVVEDIFHVSTLISNKIWSPLNANGIVALGSYDKDNKYVSSVAEVTYWLAPKHNMGMAVSRAVWRKIEDCLENVKEYKSLQFCDYDDYNWDWSLQYVGQKCFPNKLKALTLPLSTRVFHLGECRGLHHQKNVCSAELLATNIIQMFSGVVLTKLYPKDLHLSYKLPTVGPKQTVNGGWSDPRDRNLCRSFLSNKWNDVLIQMAPTLIKYSPIY</sequence>
<dbReference type="GO" id="GO:0000139">
    <property type="term" value="C:Golgi membrane"/>
    <property type="evidence" value="ECO:0007669"/>
    <property type="project" value="UniProtKB-SubCell"/>
</dbReference>
<keyword evidence="8" id="KW-0808">Transferase</keyword>
<dbReference type="Pfam" id="PF05060">
    <property type="entry name" value="MGAT2"/>
    <property type="match status" value="1"/>
</dbReference>
<dbReference type="GO" id="GO:0008455">
    <property type="term" value="F:alpha-1,6-mannosylglycoprotein 2-beta-N-acetylglucosaminyltransferase activity"/>
    <property type="evidence" value="ECO:0007669"/>
    <property type="project" value="UniProtKB-EC"/>
</dbReference>
<comment type="similarity">
    <text evidence="4">Belongs to the glycosyltransferase 16 (GT16) protein family.</text>
</comment>
<comment type="catalytic activity">
    <reaction evidence="22">
        <text>an N(4)-{beta-D-GlcNAc-(1-&gt;2)-alpha-D-Man-(1-&gt;3)-[alpha-D-Man-(1-&gt;6)]-beta-D-Man-(1-&gt;4)-beta-D-GlcNAc-(1-&gt;4)-beta-D-GlcNAc}-L-asparaginyl-[protein] + UDP-N-acetyl-alpha-D-glucosamine = N(4)-{beta-D-GlcNAc-(1-&gt;2)-alpha-D-Man-(1-&gt;3)-[beta-D-GlcNAc-(1-&gt;2)-alpha-D-Man-(1-&gt;6)]-beta-D-Man-(1-&gt;4)-beta-D-GlcNAc-(1-&gt;4)-beta-D-GlcNAc}-L-asparaginyl-[protein] + UDP + H(+)</text>
        <dbReference type="Rhea" id="RHEA:12941"/>
        <dbReference type="Rhea" id="RHEA-COMP:13526"/>
        <dbReference type="Rhea" id="RHEA-COMP:14369"/>
        <dbReference type="ChEBI" id="CHEBI:15378"/>
        <dbReference type="ChEBI" id="CHEBI:57705"/>
        <dbReference type="ChEBI" id="CHEBI:58223"/>
        <dbReference type="ChEBI" id="CHEBI:60615"/>
        <dbReference type="ChEBI" id="CHEBI:60651"/>
        <dbReference type="EC" id="2.4.1.143"/>
    </reaction>
</comment>
<gene>
    <name evidence="27" type="primary">Mgat2</name>
</gene>
<proteinExistence type="evidence at transcript level"/>
<dbReference type="EC" id="2.4.1.143" evidence="5"/>
<evidence type="ECO:0000256" key="19">
    <source>
        <dbReference type="ARBA" id="ARBA00031203"/>
    </source>
</evidence>
<accession>C1LG39</accession>